<dbReference type="InterPro" id="IPR002156">
    <property type="entry name" value="RNaseH_domain"/>
</dbReference>
<dbReference type="AlphaFoldDB" id="A0A8J5G069"/>
<evidence type="ECO:0000256" key="1">
    <source>
        <dbReference type="SAM" id="MobiDB-lite"/>
    </source>
</evidence>
<dbReference type="PANTHER" id="PTHR12202">
    <property type="entry name" value="ESF1 HOMOLOG"/>
    <property type="match status" value="1"/>
</dbReference>
<dbReference type="Proteomes" id="UP000734854">
    <property type="component" value="Unassembled WGS sequence"/>
</dbReference>
<dbReference type="Pfam" id="PF13456">
    <property type="entry name" value="RVT_3"/>
    <property type="match status" value="1"/>
</dbReference>
<dbReference type="GO" id="GO:0003723">
    <property type="term" value="F:RNA binding"/>
    <property type="evidence" value="ECO:0007669"/>
    <property type="project" value="TreeGrafter"/>
</dbReference>
<dbReference type="PANTHER" id="PTHR12202:SF0">
    <property type="entry name" value="ESF1 HOMOLOG"/>
    <property type="match status" value="1"/>
</dbReference>
<proteinExistence type="predicted"/>
<dbReference type="InterPro" id="IPR036397">
    <property type="entry name" value="RNaseH_sf"/>
</dbReference>
<dbReference type="Gene3D" id="3.40.970.10">
    <property type="entry name" value="Ribonuclease H1, N-terminal domain"/>
    <property type="match status" value="1"/>
</dbReference>
<comment type="caution">
    <text evidence="3">The sequence shown here is derived from an EMBL/GenBank/DDBJ whole genome shotgun (WGS) entry which is preliminary data.</text>
</comment>
<dbReference type="CDD" id="cd09279">
    <property type="entry name" value="RNase_HI_like"/>
    <property type="match status" value="1"/>
</dbReference>
<dbReference type="SUPFAM" id="SSF53098">
    <property type="entry name" value="Ribonuclease H-like"/>
    <property type="match status" value="1"/>
</dbReference>
<name>A0A8J5G069_ZINOF</name>
<reference evidence="3 4" key="1">
    <citation type="submission" date="2020-08" db="EMBL/GenBank/DDBJ databases">
        <title>Plant Genome Project.</title>
        <authorList>
            <person name="Zhang R.-G."/>
        </authorList>
    </citation>
    <scope>NUCLEOTIDE SEQUENCE [LARGE SCALE GENOMIC DNA]</scope>
    <source>
        <tissue evidence="3">Rhizome</tissue>
    </source>
</reference>
<dbReference type="Pfam" id="PF01693">
    <property type="entry name" value="Cauli_VI"/>
    <property type="match status" value="1"/>
</dbReference>
<accession>A0A8J5G069</accession>
<dbReference type="GO" id="GO:0004523">
    <property type="term" value="F:RNA-DNA hybrid ribonuclease activity"/>
    <property type="evidence" value="ECO:0007669"/>
    <property type="project" value="InterPro"/>
</dbReference>
<evidence type="ECO:0000259" key="2">
    <source>
        <dbReference type="PROSITE" id="PS50879"/>
    </source>
</evidence>
<dbReference type="Pfam" id="PF25121">
    <property type="entry name" value="RRM_ESF1"/>
    <property type="match status" value="2"/>
</dbReference>
<evidence type="ECO:0000313" key="3">
    <source>
        <dbReference type="EMBL" id="KAG6497146.1"/>
    </source>
</evidence>
<protein>
    <recommendedName>
        <fullName evidence="2">RNase H type-1 domain-containing protein</fullName>
    </recommendedName>
</protein>
<dbReference type="InterPro" id="IPR056750">
    <property type="entry name" value="RRM_ESF1"/>
</dbReference>
<dbReference type="InterPro" id="IPR011320">
    <property type="entry name" value="RNase_H1_N"/>
</dbReference>
<evidence type="ECO:0000313" key="4">
    <source>
        <dbReference type="Proteomes" id="UP000734854"/>
    </source>
</evidence>
<dbReference type="InterPro" id="IPR039754">
    <property type="entry name" value="Esf1"/>
</dbReference>
<dbReference type="GO" id="GO:0006364">
    <property type="term" value="P:rRNA processing"/>
    <property type="evidence" value="ECO:0007669"/>
    <property type="project" value="InterPro"/>
</dbReference>
<keyword evidence="4" id="KW-1185">Reference proteome</keyword>
<dbReference type="InterPro" id="IPR012337">
    <property type="entry name" value="RNaseH-like_sf"/>
</dbReference>
<dbReference type="PROSITE" id="PS50879">
    <property type="entry name" value="RNASE_H_1"/>
    <property type="match status" value="1"/>
</dbReference>
<dbReference type="EMBL" id="JACMSC010000012">
    <property type="protein sequence ID" value="KAG6497146.1"/>
    <property type="molecule type" value="Genomic_DNA"/>
</dbReference>
<feature type="region of interest" description="Disordered" evidence="1">
    <location>
        <begin position="176"/>
        <end position="196"/>
    </location>
</feature>
<feature type="domain" description="RNase H type-1" evidence="2">
    <location>
        <begin position="223"/>
        <end position="381"/>
    </location>
</feature>
<organism evidence="3 4">
    <name type="scientific">Zingiber officinale</name>
    <name type="common">Ginger</name>
    <name type="synonym">Amomum zingiber</name>
    <dbReference type="NCBI Taxonomy" id="94328"/>
    <lineage>
        <taxon>Eukaryota</taxon>
        <taxon>Viridiplantae</taxon>
        <taxon>Streptophyta</taxon>
        <taxon>Embryophyta</taxon>
        <taxon>Tracheophyta</taxon>
        <taxon>Spermatophyta</taxon>
        <taxon>Magnoliopsida</taxon>
        <taxon>Liliopsida</taxon>
        <taxon>Zingiberales</taxon>
        <taxon>Zingiberaceae</taxon>
        <taxon>Zingiber</taxon>
    </lineage>
</organism>
<dbReference type="InterPro" id="IPR037056">
    <property type="entry name" value="RNase_H1_N_sf"/>
</dbReference>
<dbReference type="Gene3D" id="3.30.420.10">
    <property type="entry name" value="Ribonuclease H-like superfamily/Ribonuclease H"/>
    <property type="match status" value="1"/>
</dbReference>
<gene>
    <name evidence="3" type="ORF">ZIOFF_045034</name>
</gene>
<sequence length="534" mass="59819">MRSTLCGFIGTSWRGILCNTKSLGFVFKGNRVQCFSTRRSRTRQLPKEGPPTIMEEESNAFYVVRKGDIIGIYNNLRDCQAQVSSSLIHIVPDGLWNRCPSLYKLLHDMMFALLRWDIVCDPSVSVYKGYNLRKETEEYLASQGLKNPLYSLKAADLKEDLFGEILPCPFQQPDGLAFPPDKSQSPSPPKRSNDAMDNLEAVGSSSIPTAEQSKKQVKLKHSLERSCILEFDGASKGNPGKAGAGVILRNPDGSLICRLRQGLGVVTNNVAEYRALILGMKYALKKGFKQIHAQGDSKLVCLQEFNSDADAQANLGVELALNSDIWKYLLASHEDTLIIDNETNRLAVVNMDWDHIKVVDLYVVMSSVSQRVDKFCQCLSIYPFEFGLKCMEIEVVSGPFALIDNVVILDSVAIASHIANTLDGTEFLESSNVFDLRFIPDSMDFKHPSQDVAKESVYHVKKYLNNFLFYVAVTGRETIVPCKLIMIKLRHRQATTGQISKVVLCNSQVKVTWEEDKPERKKLLRGKFNPDQVA</sequence>